<dbReference type="Proteomes" id="UP000321947">
    <property type="component" value="Unassembled WGS sequence"/>
</dbReference>
<dbReference type="EMBL" id="SSTD01013865">
    <property type="protein sequence ID" value="TYK05466.1"/>
    <property type="molecule type" value="Genomic_DNA"/>
</dbReference>
<accession>A0A5D3C508</accession>
<organism evidence="1 2">
    <name type="scientific">Cucumis melo var. makuwa</name>
    <name type="common">Oriental melon</name>
    <dbReference type="NCBI Taxonomy" id="1194695"/>
    <lineage>
        <taxon>Eukaryota</taxon>
        <taxon>Viridiplantae</taxon>
        <taxon>Streptophyta</taxon>
        <taxon>Embryophyta</taxon>
        <taxon>Tracheophyta</taxon>
        <taxon>Spermatophyta</taxon>
        <taxon>Magnoliopsida</taxon>
        <taxon>eudicotyledons</taxon>
        <taxon>Gunneridae</taxon>
        <taxon>Pentapetalae</taxon>
        <taxon>rosids</taxon>
        <taxon>fabids</taxon>
        <taxon>Cucurbitales</taxon>
        <taxon>Cucurbitaceae</taxon>
        <taxon>Benincaseae</taxon>
        <taxon>Cucumis</taxon>
    </lineage>
</organism>
<proteinExistence type="predicted"/>
<evidence type="ECO:0000313" key="2">
    <source>
        <dbReference type="Proteomes" id="UP000321947"/>
    </source>
</evidence>
<protein>
    <submittedName>
        <fullName evidence="1">Ulp1-like peptidase</fullName>
    </submittedName>
</protein>
<evidence type="ECO:0000313" key="1">
    <source>
        <dbReference type="EMBL" id="TYK05466.1"/>
    </source>
</evidence>
<dbReference type="AlphaFoldDB" id="A0A5D3C508"/>
<comment type="caution">
    <text evidence="1">The sequence shown here is derived from an EMBL/GenBank/DDBJ whole genome shotgun (WGS) entry which is preliminary data.</text>
</comment>
<reference evidence="1 2" key="1">
    <citation type="submission" date="2019-08" db="EMBL/GenBank/DDBJ databases">
        <title>Draft genome sequences of two oriental melons (Cucumis melo L. var makuwa).</title>
        <authorList>
            <person name="Kwon S.-Y."/>
        </authorList>
    </citation>
    <scope>NUCLEOTIDE SEQUENCE [LARGE SCALE GENOMIC DNA]</scope>
    <source>
        <strain evidence="2">cv. Chang Bougi</strain>
        <tissue evidence="1">Leaf</tissue>
    </source>
</reference>
<gene>
    <name evidence="1" type="ORF">E5676_scaffold83G001720</name>
</gene>
<name>A0A5D3C508_CUCMM</name>
<sequence length="105" mass="12121">MLPKEKAKTCLEVEDAFKRCNFTTNEDTMKVAPTLFIEVALIGKDKKTQFDFEDISTWKEGCTYKLKRADNPKAIQFYNIKGYVLAFQVWACETLSSSSKFIENM</sequence>